<dbReference type="Pfam" id="PF08713">
    <property type="entry name" value="DNA_alkylation"/>
    <property type="match status" value="1"/>
</dbReference>
<dbReference type="Proteomes" id="UP000178919">
    <property type="component" value="Unassembled WGS sequence"/>
</dbReference>
<gene>
    <name evidence="1" type="ORF">A3J11_02280</name>
</gene>
<dbReference type="InterPro" id="IPR014825">
    <property type="entry name" value="DNA_alkylation"/>
</dbReference>
<dbReference type="EMBL" id="MFMJ01000012">
    <property type="protein sequence ID" value="OGG79645.1"/>
    <property type="molecule type" value="Genomic_DNA"/>
</dbReference>
<dbReference type="CDD" id="cd06561">
    <property type="entry name" value="AlkD_like"/>
    <property type="match status" value="1"/>
</dbReference>
<dbReference type="PANTHER" id="PTHR34070:SF1">
    <property type="entry name" value="DNA ALKYLATION REPAIR PROTEIN"/>
    <property type="match status" value="1"/>
</dbReference>
<organism evidence="1 2">
    <name type="scientific">Candidatus Kaiserbacteria bacterium RIFCSPLOWO2_02_FULL_55_12</name>
    <dbReference type="NCBI Taxonomy" id="1798522"/>
    <lineage>
        <taxon>Bacteria</taxon>
        <taxon>Candidatus Kaiseribacteriota</taxon>
    </lineage>
</organism>
<proteinExistence type="predicted"/>
<name>A0A1F6F199_9BACT</name>
<evidence type="ECO:0000313" key="2">
    <source>
        <dbReference type="Proteomes" id="UP000178919"/>
    </source>
</evidence>
<dbReference type="Gene3D" id="1.25.10.90">
    <property type="match status" value="1"/>
</dbReference>
<dbReference type="AlphaFoldDB" id="A0A1F6F199"/>
<sequence length="239" mass="27584">MTGKSTAHIVSGHLHEYSSQEKARASAWFFKTGSGEYGHGDVFAGVSVPNQRKIAKQFTDLSLDEINKLLQSKVHEHRLTGLLILVAQYRAADAKTKKALTKFYLSRKNRINSWDLVDSSAPYILGDYLLSANRVVLYTLARSTNLWHRRIAIISTFSFIKEGEYRDTLNIAEILLEDTQDLIHKAVEWMLREVGNKSLSTEERFLKKHAVIMPRTMLRYAIEKFPENKRKMYLRLHSR</sequence>
<comment type="caution">
    <text evidence="1">The sequence shown here is derived from an EMBL/GenBank/DDBJ whole genome shotgun (WGS) entry which is preliminary data.</text>
</comment>
<dbReference type="SUPFAM" id="SSF48371">
    <property type="entry name" value="ARM repeat"/>
    <property type="match status" value="1"/>
</dbReference>
<dbReference type="PANTHER" id="PTHR34070">
    <property type="entry name" value="ARMADILLO-TYPE FOLD"/>
    <property type="match status" value="1"/>
</dbReference>
<protein>
    <submittedName>
        <fullName evidence="1">DNA alkylation repair protein</fullName>
    </submittedName>
</protein>
<reference evidence="1 2" key="1">
    <citation type="journal article" date="2016" name="Nat. Commun.">
        <title>Thousands of microbial genomes shed light on interconnected biogeochemical processes in an aquifer system.</title>
        <authorList>
            <person name="Anantharaman K."/>
            <person name="Brown C.T."/>
            <person name="Hug L.A."/>
            <person name="Sharon I."/>
            <person name="Castelle C.J."/>
            <person name="Probst A.J."/>
            <person name="Thomas B.C."/>
            <person name="Singh A."/>
            <person name="Wilkins M.J."/>
            <person name="Karaoz U."/>
            <person name="Brodie E.L."/>
            <person name="Williams K.H."/>
            <person name="Hubbard S.S."/>
            <person name="Banfield J.F."/>
        </authorList>
    </citation>
    <scope>NUCLEOTIDE SEQUENCE [LARGE SCALE GENOMIC DNA]</scope>
</reference>
<dbReference type="InterPro" id="IPR016024">
    <property type="entry name" value="ARM-type_fold"/>
</dbReference>
<evidence type="ECO:0000313" key="1">
    <source>
        <dbReference type="EMBL" id="OGG79645.1"/>
    </source>
</evidence>
<accession>A0A1F6F199</accession>